<dbReference type="Proteomes" id="UP000249610">
    <property type="component" value="Unassembled WGS sequence"/>
</dbReference>
<accession>A0A327PCC7</accession>
<gene>
    <name evidence="1" type="ORF">LV83_01888</name>
</gene>
<dbReference type="NCBIfam" id="TIGR04474">
    <property type="entry name" value="tcm_partner"/>
    <property type="match status" value="1"/>
</dbReference>
<name>A0A327PCC7_9BACT</name>
<reference evidence="1 2" key="1">
    <citation type="submission" date="2018-06" db="EMBL/GenBank/DDBJ databases">
        <title>Genomic Encyclopedia of Archaeal and Bacterial Type Strains, Phase II (KMG-II): from individual species to whole genera.</title>
        <authorList>
            <person name="Goeker M."/>
        </authorList>
    </citation>
    <scope>NUCLEOTIDE SEQUENCE [LARGE SCALE GENOMIC DNA]</scope>
    <source>
        <strain evidence="1 2">DSM 23446</strain>
    </source>
</reference>
<organism evidence="1 2">
    <name type="scientific">Algoriphagus yeomjeoni</name>
    <dbReference type="NCBI Taxonomy" id="291403"/>
    <lineage>
        <taxon>Bacteria</taxon>
        <taxon>Pseudomonadati</taxon>
        <taxon>Bacteroidota</taxon>
        <taxon>Cytophagia</taxon>
        <taxon>Cytophagales</taxon>
        <taxon>Cyclobacteriaceae</taxon>
        <taxon>Algoriphagus</taxon>
    </lineage>
</organism>
<protein>
    <submittedName>
        <fullName evidence="1">Three-Cys-motif partner protein</fullName>
    </submittedName>
</protein>
<keyword evidence="2" id="KW-1185">Reference proteome</keyword>
<dbReference type="InterPro" id="IPR031009">
    <property type="entry name" value="Tcm_partner"/>
</dbReference>
<proteinExistence type="predicted"/>
<dbReference type="AlphaFoldDB" id="A0A327PCC7"/>
<dbReference type="RefSeq" id="WP_111611284.1">
    <property type="nucleotide sequence ID" value="NZ_QLLK01000005.1"/>
</dbReference>
<dbReference type="OrthoDB" id="845703at2"/>
<comment type="caution">
    <text evidence="1">The sequence shown here is derived from an EMBL/GenBank/DDBJ whole genome shotgun (WGS) entry which is preliminary data.</text>
</comment>
<evidence type="ECO:0000313" key="1">
    <source>
        <dbReference type="EMBL" id="RAI89888.1"/>
    </source>
</evidence>
<evidence type="ECO:0000313" key="2">
    <source>
        <dbReference type="Proteomes" id="UP000249610"/>
    </source>
</evidence>
<sequence>MPGISLSNFFKEKREASEIKSEILNEYFKAWAAIILKGQKFRTVQKILYLDLFSGPGLYKDGTPSTPIKILNSIYSSKGTFVDYNEHVQTIFNDKDKKLVSDLSSNILNLAYYNDLKYKPIVYNDSANIDIIKDAFKENLPSLTFIDPLGYGFTQEMLMHTIKSWGSDLFMLFNFNRIRAALVNSRVEQNMVEIFGEYLGEIREFYRKELSPQKREVFIINTFQKIFEDKGYMTLYFRINFPDRDQTSHYLFFISKVKLAITRAKEIMSKYSDFQEDGIPYFGANLNIQPVLDAEMNIHSINKLAKSLYSQKNDYNGLSLEDIYLAHNHKTNYIKPNYKDALINLHDASEVYLLDKSGVKTSKITYTAKVFFK</sequence>
<dbReference type="EMBL" id="QLLK01000005">
    <property type="protein sequence ID" value="RAI89888.1"/>
    <property type="molecule type" value="Genomic_DNA"/>
</dbReference>